<feature type="coiled-coil region" evidence="14">
    <location>
        <begin position="106"/>
        <end position="133"/>
    </location>
</feature>
<dbReference type="PANTHER" id="PTHR45528">
    <property type="entry name" value="SENSOR HISTIDINE KINASE CPXA"/>
    <property type="match status" value="1"/>
</dbReference>
<evidence type="ECO:0000256" key="1">
    <source>
        <dbReference type="ARBA" id="ARBA00000085"/>
    </source>
</evidence>
<dbReference type="PROSITE" id="PS50109">
    <property type="entry name" value="HIS_KIN"/>
    <property type="match status" value="1"/>
</dbReference>
<dbReference type="CDD" id="cd00082">
    <property type="entry name" value="HisKA"/>
    <property type="match status" value="1"/>
</dbReference>
<dbReference type="InterPro" id="IPR036890">
    <property type="entry name" value="HATPase_C_sf"/>
</dbReference>
<evidence type="ECO:0000256" key="8">
    <source>
        <dbReference type="ARBA" id="ARBA00022741"/>
    </source>
</evidence>
<keyword evidence="18" id="KW-1185">Reference proteome</keyword>
<protein>
    <recommendedName>
        <fullName evidence="3">histidine kinase</fullName>
        <ecNumber evidence="3">2.7.13.3</ecNumber>
    </recommendedName>
</protein>
<keyword evidence="5" id="KW-0597">Phosphoprotein</keyword>
<dbReference type="PANTHER" id="PTHR45528:SF1">
    <property type="entry name" value="SENSOR HISTIDINE KINASE CPXA"/>
    <property type="match status" value="1"/>
</dbReference>
<dbReference type="GO" id="GO:0005886">
    <property type="term" value="C:plasma membrane"/>
    <property type="evidence" value="ECO:0007669"/>
    <property type="project" value="UniProtKB-SubCell"/>
</dbReference>
<evidence type="ECO:0000256" key="3">
    <source>
        <dbReference type="ARBA" id="ARBA00012438"/>
    </source>
</evidence>
<dbReference type="InterPro" id="IPR005467">
    <property type="entry name" value="His_kinase_dom"/>
</dbReference>
<evidence type="ECO:0000256" key="15">
    <source>
        <dbReference type="SAM" id="Phobius"/>
    </source>
</evidence>
<feature type="transmembrane region" description="Helical" evidence="15">
    <location>
        <begin position="53"/>
        <end position="72"/>
    </location>
</feature>
<dbReference type="Gene3D" id="3.30.565.10">
    <property type="entry name" value="Histidine kinase-like ATPase, C-terminal domain"/>
    <property type="match status" value="1"/>
</dbReference>
<evidence type="ECO:0000313" key="18">
    <source>
        <dbReference type="Proteomes" id="UP000199437"/>
    </source>
</evidence>
<dbReference type="InterPro" id="IPR036097">
    <property type="entry name" value="HisK_dim/P_sf"/>
</dbReference>
<keyword evidence="11 15" id="KW-1133">Transmembrane helix</keyword>
<dbReference type="SUPFAM" id="SSF55874">
    <property type="entry name" value="ATPase domain of HSP90 chaperone/DNA topoisomerase II/histidine kinase"/>
    <property type="match status" value="1"/>
</dbReference>
<dbReference type="SUPFAM" id="SSF47384">
    <property type="entry name" value="Homodimeric domain of signal transducing histidine kinase"/>
    <property type="match status" value="1"/>
</dbReference>
<keyword evidence="9 17" id="KW-0418">Kinase</keyword>
<feature type="domain" description="Histidine kinase" evidence="16">
    <location>
        <begin position="133"/>
        <end position="350"/>
    </location>
</feature>
<name>A0A1I0RKV7_9BACT</name>
<dbReference type="STRING" id="1267423.SAMN05216290_3655"/>
<evidence type="ECO:0000256" key="5">
    <source>
        <dbReference type="ARBA" id="ARBA00022553"/>
    </source>
</evidence>
<evidence type="ECO:0000256" key="6">
    <source>
        <dbReference type="ARBA" id="ARBA00022679"/>
    </source>
</evidence>
<keyword evidence="7 15" id="KW-0812">Transmembrane</keyword>
<accession>A0A1I0RKV7</accession>
<keyword evidence="10" id="KW-0067">ATP-binding</keyword>
<keyword evidence="4" id="KW-1003">Cell membrane</keyword>
<dbReference type="InterPro" id="IPR003594">
    <property type="entry name" value="HATPase_dom"/>
</dbReference>
<feature type="transmembrane region" description="Helical" evidence="15">
    <location>
        <begin position="21"/>
        <end position="41"/>
    </location>
</feature>
<evidence type="ECO:0000256" key="11">
    <source>
        <dbReference type="ARBA" id="ARBA00022989"/>
    </source>
</evidence>
<gene>
    <name evidence="17" type="ORF">SAMN05216290_3655</name>
</gene>
<keyword evidence="6" id="KW-0808">Transferase</keyword>
<dbReference type="OrthoDB" id="9813151at2"/>
<evidence type="ECO:0000259" key="16">
    <source>
        <dbReference type="PROSITE" id="PS50109"/>
    </source>
</evidence>
<keyword evidence="8" id="KW-0547">Nucleotide-binding</keyword>
<keyword evidence="13 15" id="KW-0472">Membrane</keyword>
<dbReference type="Pfam" id="PF02518">
    <property type="entry name" value="HATPase_c"/>
    <property type="match status" value="1"/>
</dbReference>
<evidence type="ECO:0000256" key="13">
    <source>
        <dbReference type="ARBA" id="ARBA00023136"/>
    </source>
</evidence>
<sequence>MRTYTFLSHLPLLSKRFPLKILFVAFVGIHIPLFAIIGYLLISRFPIDAAKTIGLLTLVFTLLATGITLFLLNKLLKPVMIAKNALNDYIAFSKTPDLPLTFEDEAGVLMADVQQAINELEKYEEERQNVLHVLSHDLQSPVRTAMGALALLEDETDPEQRKELEGMLKETLDKQLKQLRYYLQLLKEQKLNSELDAEKVSIPVPILIGEVAKDLHMQMKAKGIDLTIGGFEGSLALPKHSLQRVLKNVLDNAIKYSNVGGNIEISAIKEEHTLKIAVKDYGVGFNESCAKAIFAYNSPLQRLGTSNEPSTGIGMYLCKNMMRRIGGEISATSEGKGKGATFTIIYTTRS</sequence>
<dbReference type="InterPro" id="IPR050398">
    <property type="entry name" value="HssS/ArlS-like"/>
</dbReference>
<dbReference type="InterPro" id="IPR004358">
    <property type="entry name" value="Sig_transdc_His_kin-like_C"/>
</dbReference>
<dbReference type="AlphaFoldDB" id="A0A1I0RKV7"/>
<evidence type="ECO:0000313" key="17">
    <source>
        <dbReference type="EMBL" id="SEW40937.1"/>
    </source>
</evidence>
<dbReference type="GO" id="GO:0005524">
    <property type="term" value="F:ATP binding"/>
    <property type="evidence" value="ECO:0007669"/>
    <property type="project" value="UniProtKB-KW"/>
</dbReference>
<dbReference type="GeneID" id="99988325"/>
<dbReference type="SMART" id="SM00388">
    <property type="entry name" value="HisKA"/>
    <property type="match status" value="1"/>
</dbReference>
<evidence type="ECO:0000256" key="10">
    <source>
        <dbReference type="ARBA" id="ARBA00022840"/>
    </source>
</evidence>
<organism evidence="17 18">
    <name type="scientific">Roseivirga pacifica</name>
    <dbReference type="NCBI Taxonomy" id="1267423"/>
    <lineage>
        <taxon>Bacteria</taxon>
        <taxon>Pseudomonadati</taxon>
        <taxon>Bacteroidota</taxon>
        <taxon>Cytophagia</taxon>
        <taxon>Cytophagales</taxon>
        <taxon>Roseivirgaceae</taxon>
        <taxon>Roseivirga</taxon>
    </lineage>
</organism>
<dbReference type="EC" id="2.7.13.3" evidence="3"/>
<evidence type="ECO:0000256" key="14">
    <source>
        <dbReference type="SAM" id="Coils"/>
    </source>
</evidence>
<comment type="subcellular location">
    <subcellularLocation>
        <location evidence="2">Cell membrane</location>
        <topology evidence="2">Multi-pass membrane protein</topology>
    </subcellularLocation>
</comment>
<proteinExistence type="predicted"/>
<dbReference type="GO" id="GO:0000155">
    <property type="term" value="F:phosphorelay sensor kinase activity"/>
    <property type="evidence" value="ECO:0007669"/>
    <property type="project" value="InterPro"/>
</dbReference>
<keyword evidence="14" id="KW-0175">Coiled coil</keyword>
<dbReference type="InterPro" id="IPR003661">
    <property type="entry name" value="HisK_dim/P_dom"/>
</dbReference>
<comment type="catalytic activity">
    <reaction evidence="1">
        <text>ATP + protein L-histidine = ADP + protein N-phospho-L-histidine.</text>
        <dbReference type="EC" id="2.7.13.3"/>
    </reaction>
</comment>
<dbReference type="SMART" id="SM00387">
    <property type="entry name" value="HATPase_c"/>
    <property type="match status" value="1"/>
</dbReference>
<dbReference type="RefSeq" id="WP_139177678.1">
    <property type="nucleotide sequence ID" value="NZ_FOIR01000004.1"/>
</dbReference>
<evidence type="ECO:0000256" key="2">
    <source>
        <dbReference type="ARBA" id="ARBA00004651"/>
    </source>
</evidence>
<reference evidence="18" key="1">
    <citation type="submission" date="2016-10" db="EMBL/GenBank/DDBJ databases">
        <authorList>
            <person name="Varghese N."/>
            <person name="Submissions S."/>
        </authorList>
    </citation>
    <scope>NUCLEOTIDE SEQUENCE [LARGE SCALE GENOMIC DNA]</scope>
    <source>
        <strain evidence="18">CGMCC 1.12402</strain>
    </source>
</reference>
<dbReference type="Gene3D" id="1.10.287.130">
    <property type="match status" value="1"/>
</dbReference>
<evidence type="ECO:0000256" key="9">
    <source>
        <dbReference type="ARBA" id="ARBA00022777"/>
    </source>
</evidence>
<dbReference type="PRINTS" id="PR00344">
    <property type="entry name" value="BCTRLSENSOR"/>
</dbReference>
<dbReference type="Proteomes" id="UP000199437">
    <property type="component" value="Unassembled WGS sequence"/>
</dbReference>
<dbReference type="EMBL" id="FOIR01000004">
    <property type="protein sequence ID" value="SEW40937.1"/>
    <property type="molecule type" value="Genomic_DNA"/>
</dbReference>
<evidence type="ECO:0000256" key="4">
    <source>
        <dbReference type="ARBA" id="ARBA00022475"/>
    </source>
</evidence>
<evidence type="ECO:0000256" key="7">
    <source>
        <dbReference type="ARBA" id="ARBA00022692"/>
    </source>
</evidence>
<keyword evidence="12" id="KW-0902">Two-component regulatory system</keyword>
<evidence type="ECO:0000256" key="12">
    <source>
        <dbReference type="ARBA" id="ARBA00023012"/>
    </source>
</evidence>